<evidence type="ECO:0000256" key="7">
    <source>
        <dbReference type="SAM" id="MobiDB-lite"/>
    </source>
</evidence>
<dbReference type="EMBL" id="KZ107844">
    <property type="protein sequence ID" value="OSS49483.1"/>
    <property type="molecule type" value="Genomic_DNA"/>
</dbReference>
<keyword evidence="3 6" id="KW-0812">Transmembrane</keyword>
<keyword evidence="4 6" id="KW-1133">Transmembrane helix</keyword>
<dbReference type="InterPro" id="IPR036458">
    <property type="entry name" value="Na:dicarbo_symporter_sf"/>
</dbReference>
<keyword evidence="2 6" id="KW-0813">Transport</keyword>
<evidence type="ECO:0000256" key="4">
    <source>
        <dbReference type="ARBA" id="ARBA00022989"/>
    </source>
</evidence>
<dbReference type="AlphaFoldDB" id="A0A1Y2M0G7"/>
<dbReference type="GO" id="GO:0005886">
    <property type="term" value="C:plasma membrane"/>
    <property type="evidence" value="ECO:0007669"/>
    <property type="project" value="TreeGrafter"/>
</dbReference>
<feature type="region of interest" description="Disordered" evidence="7">
    <location>
        <begin position="472"/>
        <end position="496"/>
    </location>
</feature>
<feature type="transmembrane region" description="Helical" evidence="6">
    <location>
        <begin position="90"/>
        <end position="111"/>
    </location>
</feature>
<feature type="transmembrane region" description="Helical" evidence="6">
    <location>
        <begin position="409"/>
        <end position="436"/>
    </location>
</feature>
<evidence type="ECO:0000256" key="3">
    <source>
        <dbReference type="ARBA" id="ARBA00022692"/>
    </source>
</evidence>
<dbReference type="Gene3D" id="1.10.3860.10">
    <property type="entry name" value="Sodium:dicarboxylate symporter"/>
    <property type="match status" value="1"/>
</dbReference>
<feature type="compositionally biased region" description="Basic and acidic residues" evidence="7">
    <location>
        <begin position="486"/>
        <end position="496"/>
    </location>
</feature>
<feature type="compositionally biased region" description="Basic and acidic residues" evidence="7">
    <location>
        <begin position="1"/>
        <end position="14"/>
    </location>
</feature>
<proteinExistence type="inferred from homology"/>
<gene>
    <name evidence="8" type="ORF">B5807_05616</name>
</gene>
<reference evidence="8 9" key="1">
    <citation type="journal article" date="2017" name="Genome Announc.">
        <title>Genome sequence of the saprophytic ascomycete Epicoccum nigrum ICMP 19927 strain isolated from New Zealand.</title>
        <authorList>
            <person name="Fokin M."/>
            <person name="Fleetwood D."/>
            <person name="Weir B.S."/>
            <person name="Villas-Boas S.G."/>
        </authorList>
    </citation>
    <scope>NUCLEOTIDE SEQUENCE [LARGE SCALE GENOMIC DNA]</scope>
    <source>
        <strain evidence="8 9">ICMP 19927</strain>
    </source>
</reference>
<dbReference type="InterPro" id="IPR001991">
    <property type="entry name" value="Na-dicarboxylate_symporter"/>
</dbReference>
<keyword evidence="9" id="KW-1185">Reference proteome</keyword>
<keyword evidence="5 6" id="KW-0472">Membrane</keyword>
<sequence length="496" mass="53310">MGEIEEVKDGRAVREVSSTSSPSDYSPQPTYAEEVPEKKKTLWQKFMTKGSVLQIIAAALLAIAIGLIVTTQVSDIPDAAVALLAIPGQLWLRALRAVVLPMIVTAMIMAVQRLRTMTQGGGKAGKLARWTIGYYVITTVIAVAHSCLLVGLVWSKLMTVVSGEQLQVDESDQETIDERAAFEIHEVVVDMFYSLVPNNVVNAMATDSLLAVLVTAVVLGYCIKPGSALIRAVEEIEQIIMKIITVLIYFAPVGVFFLIMPNLFRLDIAEIGVNLGILIGATLCGMVLHLFIIIPIIVFLFTRKNPYTIWMRCSPAWITAWGTASSAATLPVTIRCVLAQGVPVTVTKFAVPLGCLINMDGTAIYFPIVVVFLAATQGITLNAADYIVVVLLSTLASIGTTPIPSSSLVLVVMICGSINVPVTGMYAVVVAIDWFLDRFRTMVNVSCDTFAAVVVTKMTGIVDDPEDTLDDAHADTAHGAGVDPNTLRETHGDGKV</sequence>
<evidence type="ECO:0000256" key="6">
    <source>
        <dbReference type="RuleBase" id="RU361216"/>
    </source>
</evidence>
<feature type="transmembrane region" description="Helical" evidence="6">
    <location>
        <begin position="276"/>
        <end position="302"/>
    </location>
</feature>
<dbReference type="InterPro" id="IPR050746">
    <property type="entry name" value="DAACS"/>
</dbReference>
<dbReference type="Pfam" id="PF00375">
    <property type="entry name" value="SDF"/>
    <property type="match status" value="1"/>
</dbReference>
<dbReference type="GO" id="GO:0005313">
    <property type="term" value="F:L-glutamate transmembrane transporter activity"/>
    <property type="evidence" value="ECO:0007669"/>
    <property type="project" value="TreeGrafter"/>
</dbReference>
<dbReference type="GO" id="GO:0015175">
    <property type="term" value="F:neutral L-amino acid transmembrane transporter activity"/>
    <property type="evidence" value="ECO:0007669"/>
    <property type="project" value="TreeGrafter"/>
</dbReference>
<feature type="transmembrane region" description="Helical" evidence="6">
    <location>
        <begin position="200"/>
        <end position="223"/>
    </location>
</feature>
<dbReference type="PANTHER" id="PTHR11958:SF63">
    <property type="entry name" value="AMINO ACID TRANSPORTER"/>
    <property type="match status" value="1"/>
</dbReference>
<dbReference type="InParanoid" id="A0A1Y2M0G7"/>
<evidence type="ECO:0000256" key="2">
    <source>
        <dbReference type="ARBA" id="ARBA00022448"/>
    </source>
</evidence>
<feature type="transmembrane region" description="Helical" evidence="6">
    <location>
        <begin position="349"/>
        <end position="374"/>
    </location>
</feature>
<feature type="compositionally biased region" description="Low complexity" evidence="7">
    <location>
        <begin position="17"/>
        <end position="31"/>
    </location>
</feature>
<name>A0A1Y2M0G7_EPING</name>
<feature type="transmembrane region" description="Helical" evidence="6">
    <location>
        <begin position="386"/>
        <end position="403"/>
    </location>
</feature>
<feature type="transmembrane region" description="Helical" evidence="6">
    <location>
        <begin position="314"/>
        <end position="334"/>
    </location>
</feature>
<dbReference type="GO" id="GO:0015501">
    <property type="term" value="F:glutamate:sodium symporter activity"/>
    <property type="evidence" value="ECO:0007669"/>
    <property type="project" value="TreeGrafter"/>
</dbReference>
<dbReference type="PANTHER" id="PTHR11958">
    <property type="entry name" value="SODIUM/DICARBOXYLATE SYMPORTER-RELATED"/>
    <property type="match status" value="1"/>
</dbReference>
<feature type="region of interest" description="Disordered" evidence="7">
    <location>
        <begin position="1"/>
        <end position="32"/>
    </location>
</feature>
<comment type="similarity">
    <text evidence="6">Belongs to the dicarboxylate/amino acid:cation symporter (DAACS) (TC 2.A.23) family.</text>
</comment>
<evidence type="ECO:0000313" key="8">
    <source>
        <dbReference type="EMBL" id="OSS49483.1"/>
    </source>
</evidence>
<accession>A0A1Y2M0G7</accession>
<evidence type="ECO:0000256" key="1">
    <source>
        <dbReference type="ARBA" id="ARBA00004141"/>
    </source>
</evidence>
<keyword evidence="6" id="KW-0769">Symport</keyword>
<comment type="subcellular location">
    <subcellularLocation>
        <location evidence="1 6">Membrane</location>
        <topology evidence="1 6">Multi-pass membrane protein</topology>
    </subcellularLocation>
</comment>
<protein>
    <recommendedName>
        <fullName evidence="6">Amino acid transporter</fullName>
    </recommendedName>
</protein>
<dbReference type="SUPFAM" id="SSF118215">
    <property type="entry name" value="Proton glutamate symport protein"/>
    <property type="match status" value="1"/>
</dbReference>
<dbReference type="Proteomes" id="UP000193240">
    <property type="component" value="Unassembled WGS sequence"/>
</dbReference>
<feature type="transmembrane region" description="Helical" evidence="6">
    <location>
        <begin position="243"/>
        <end position="264"/>
    </location>
</feature>
<feature type="transmembrane region" description="Helical" evidence="6">
    <location>
        <begin position="52"/>
        <end position="70"/>
    </location>
</feature>
<feature type="transmembrane region" description="Helical" evidence="6">
    <location>
        <begin position="132"/>
        <end position="154"/>
    </location>
</feature>
<evidence type="ECO:0000256" key="5">
    <source>
        <dbReference type="ARBA" id="ARBA00023136"/>
    </source>
</evidence>
<dbReference type="PRINTS" id="PR00173">
    <property type="entry name" value="EDTRNSPORT"/>
</dbReference>
<organism evidence="8 9">
    <name type="scientific">Epicoccum nigrum</name>
    <name type="common">Soil fungus</name>
    <name type="synonym">Epicoccum purpurascens</name>
    <dbReference type="NCBI Taxonomy" id="105696"/>
    <lineage>
        <taxon>Eukaryota</taxon>
        <taxon>Fungi</taxon>
        <taxon>Dikarya</taxon>
        <taxon>Ascomycota</taxon>
        <taxon>Pezizomycotina</taxon>
        <taxon>Dothideomycetes</taxon>
        <taxon>Pleosporomycetidae</taxon>
        <taxon>Pleosporales</taxon>
        <taxon>Pleosporineae</taxon>
        <taxon>Didymellaceae</taxon>
        <taxon>Epicoccum</taxon>
    </lineage>
</organism>
<dbReference type="STRING" id="105696.A0A1Y2M0G7"/>
<evidence type="ECO:0000313" key="9">
    <source>
        <dbReference type="Proteomes" id="UP000193240"/>
    </source>
</evidence>
<dbReference type="OMA" id="TWTKEID"/>